<evidence type="ECO:0000313" key="2">
    <source>
        <dbReference type="Proteomes" id="UP001439008"/>
    </source>
</evidence>
<evidence type="ECO:0000313" key="1">
    <source>
        <dbReference type="EMBL" id="MES1923335.1"/>
    </source>
</evidence>
<accession>A0ABV2AUI9</accession>
<proteinExistence type="predicted"/>
<reference evidence="1 2" key="1">
    <citation type="journal article" date="2024" name="BMC Biol.">
        <title>Comparative genomics of Ascetosporea gives new insight into the evolutionary basis for animal parasitism in Rhizaria.</title>
        <authorList>
            <person name="Hiltunen Thoren M."/>
            <person name="Onut-Brannstrom I."/>
            <person name="Alfjorden A."/>
            <person name="Peckova H."/>
            <person name="Swords F."/>
            <person name="Hooper C."/>
            <person name="Holzer A.S."/>
            <person name="Bass D."/>
            <person name="Burki F."/>
        </authorList>
    </citation>
    <scope>NUCLEOTIDE SEQUENCE [LARGE SCALE GENOMIC DNA]</scope>
    <source>
        <strain evidence="1">20-A016</strain>
    </source>
</reference>
<dbReference type="Proteomes" id="UP001439008">
    <property type="component" value="Unassembled WGS sequence"/>
</dbReference>
<dbReference type="EMBL" id="JBDODL010005684">
    <property type="protein sequence ID" value="MES1923335.1"/>
    <property type="molecule type" value="Genomic_DNA"/>
</dbReference>
<comment type="caution">
    <text evidence="1">The sequence shown here is derived from an EMBL/GenBank/DDBJ whole genome shotgun (WGS) entry which is preliminary data.</text>
</comment>
<gene>
    <name evidence="1" type="ORF">MHBO_004896</name>
</gene>
<sequence length="75" mass="9089">MSYIGRNLYSCEEWRYRTHPTLCRCRYKSFMRRLVLELPEAEVLVLNTAFKFKRFQYILELLVLASIRLVSIVLK</sequence>
<name>A0ABV2AUI9_9EUKA</name>
<organism evidence="1 2">
    <name type="scientific">Bonamia ostreae</name>
    <dbReference type="NCBI Taxonomy" id="126728"/>
    <lineage>
        <taxon>Eukaryota</taxon>
        <taxon>Sar</taxon>
        <taxon>Rhizaria</taxon>
        <taxon>Endomyxa</taxon>
        <taxon>Ascetosporea</taxon>
        <taxon>Haplosporida</taxon>
        <taxon>Bonamia</taxon>
    </lineage>
</organism>
<protein>
    <submittedName>
        <fullName evidence="1">Uncharacterized protein</fullName>
    </submittedName>
</protein>
<keyword evidence="2" id="KW-1185">Reference proteome</keyword>